<evidence type="ECO:0000256" key="1">
    <source>
        <dbReference type="SAM" id="Coils"/>
    </source>
</evidence>
<dbReference type="InterPro" id="IPR002525">
    <property type="entry name" value="Transp_IS110-like_N"/>
</dbReference>
<dbReference type="Proteomes" id="UP000610456">
    <property type="component" value="Unassembled WGS sequence"/>
</dbReference>
<keyword evidence="1" id="KW-0175">Coiled coil</keyword>
<dbReference type="PANTHER" id="PTHR33055">
    <property type="entry name" value="TRANSPOSASE FOR INSERTION SEQUENCE ELEMENT IS1111A"/>
    <property type="match status" value="1"/>
</dbReference>
<reference evidence="3" key="1">
    <citation type="journal article" date="2014" name="Int. J. Syst. Evol. Microbiol.">
        <title>Complete genome sequence of Corynebacterium casei LMG S-19264T (=DSM 44701T), isolated from a smear-ripened cheese.</title>
        <authorList>
            <consortium name="US DOE Joint Genome Institute (JGI-PGF)"/>
            <person name="Walter F."/>
            <person name="Albersmeier A."/>
            <person name="Kalinowski J."/>
            <person name="Ruckert C."/>
        </authorList>
    </citation>
    <scope>NUCLEOTIDE SEQUENCE</scope>
    <source>
        <strain evidence="3">KCTC 12719</strain>
    </source>
</reference>
<dbReference type="RefSeq" id="WP_308427662.1">
    <property type="nucleotide sequence ID" value="NZ_BMXB01000031.1"/>
</dbReference>
<protein>
    <recommendedName>
        <fullName evidence="2">Transposase IS110-like N-terminal domain-containing protein</fullName>
    </recommendedName>
</protein>
<accession>A0A918W2M8</accession>
<proteinExistence type="predicted"/>
<dbReference type="InterPro" id="IPR047650">
    <property type="entry name" value="Transpos_IS110"/>
</dbReference>
<keyword evidence="4" id="KW-1185">Reference proteome</keyword>
<dbReference type="EMBL" id="BMXB01000031">
    <property type="protein sequence ID" value="GHA51830.1"/>
    <property type="molecule type" value="Genomic_DNA"/>
</dbReference>
<gene>
    <name evidence="3" type="ORF">GCM10007103_35330</name>
</gene>
<sequence>MNKCKQIYGVDISKNVFDVVDSKEIHSQFKNDGKGFKAFHKALPADALVVMEATGYYHYRLAQFLYEKNVNVSVVNPLSVKRFIQMKLSKVKTDKSDAKAICEYATVNEVPPYTAKDKNQAECLQLIRLIDIYLKQTTALKNKLHGEKTLGKPSKTVYHSLNRSLKAVQKEIKILEDRLTEIVKEEQQKQLTLVKSIPGLGNKTAIMLIVLTYAAHQPHLLT</sequence>
<dbReference type="GO" id="GO:0006313">
    <property type="term" value="P:DNA transposition"/>
    <property type="evidence" value="ECO:0007669"/>
    <property type="project" value="InterPro"/>
</dbReference>
<dbReference type="GO" id="GO:0004803">
    <property type="term" value="F:transposase activity"/>
    <property type="evidence" value="ECO:0007669"/>
    <property type="project" value="InterPro"/>
</dbReference>
<evidence type="ECO:0000259" key="2">
    <source>
        <dbReference type="Pfam" id="PF01548"/>
    </source>
</evidence>
<reference evidence="3" key="2">
    <citation type="submission" date="2020-09" db="EMBL/GenBank/DDBJ databases">
        <authorList>
            <person name="Sun Q."/>
            <person name="Kim S."/>
        </authorList>
    </citation>
    <scope>NUCLEOTIDE SEQUENCE</scope>
    <source>
        <strain evidence="3">KCTC 12719</strain>
    </source>
</reference>
<comment type="caution">
    <text evidence="3">The sequence shown here is derived from an EMBL/GenBank/DDBJ whole genome shotgun (WGS) entry which is preliminary data.</text>
</comment>
<name>A0A918W2M8_9FLAO</name>
<dbReference type="PANTHER" id="PTHR33055:SF13">
    <property type="entry name" value="TRANSPOSASE"/>
    <property type="match status" value="1"/>
</dbReference>
<evidence type="ECO:0000313" key="3">
    <source>
        <dbReference type="EMBL" id="GHA51830.1"/>
    </source>
</evidence>
<feature type="domain" description="Transposase IS110-like N-terminal" evidence="2">
    <location>
        <begin position="9"/>
        <end position="145"/>
    </location>
</feature>
<dbReference type="GO" id="GO:0003677">
    <property type="term" value="F:DNA binding"/>
    <property type="evidence" value="ECO:0007669"/>
    <property type="project" value="InterPro"/>
</dbReference>
<organism evidence="3 4">
    <name type="scientific">Salinimicrobium marinum</name>
    <dbReference type="NCBI Taxonomy" id="680283"/>
    <lineage>
        <taxon>Bacteria</taxon>
        <taxon>Pseudomonadati</taxon>
        <taxon>Bacteroidota</taxon>
        <taxon>Flavobacteriia</taxon>
        <taxon>Flavobacteriales</taxon>
        <taxon>Flavobacteriaceae</taxon>
        <taxon>Salinimicrobium</taxon>
    </lineage>
</organism>
<dbReference type="Pfam" id="PF01548">
    <property type="entry name" value="DEDD_Tnp_IS110"/>
    <property type="match status" value="1"/>
</dbReference>
<evidence type="ECO:0000313" key="4">
    <source>
        <dbReference type="Proteomes" id="UP000610456"/>
    </source>
</evidence>
<feature type="coiled-coil region" evidence="1">
    <location>
        <begin position="158"/>
        <end position="185"/>
    </location>
</feature>
<dbReference type="AlphaFoldDB" id="A0A918W2M8"/>